<dbReference type="RefSeq" id="WP_120343191.1">
    <property type="nucleotide sequence ID" value="NZ_MCAS01000003.1"/>
</dbReference>
<evidence type="ECO:0000256" key="1">
    <source>
        <dbReference type="ARBA" id="ARBA00023239"/>
    </source>
</evidence>
<dbReference type="GO" id="GO:0005737">
    <property type="term" value="C:cytoplasm"/>
    <property type="evidence" value="ECO:0007669"/>
    <property type="project" value="TreeGrafter"/>
</dbReference>
<reference evidence="3 4" key="1">
    <citation type="submission" date="2016-07" db="EMBL/GenBank/DDBJ databases">
        <title>Genome analysis of Burkholderia fungorum ES3-20.</title>
        <authorList>
            <person name="Xu D."/>
            <person name="Yao R."/>
            <person name="Zheng S."/>
        </authorList>
    </citation>
    <scope>NUCLEOTIDE SEQUENCE [LARGE SCALE GENOMIC DNA]</scope>
    <source>
        <strain evidence="3 4">ES3-20</strain>
    </source>
</reference>
<dbReference type="AlphaFoldDB" id="A0A3R7E9S2"/>
<dbReference type="PANTHER" id="PTHR21240">
    <property type="entry name" value="2-AMINO-3-CARBOXYLMUCONATE-6-SEMIALDEHYDE DECARBOXYLASE"/>
    <property type="match status" value="1"/>
</dbReference>
<dbReference type="InterPro" id="IPR032466">
    <property type="entry name" value="Metal_Hydrolase"/>
</dbReference>
<feature type="domain" description="Amidohydrolase-related" evidence="2">
    <location>
        <begin position="55"/>
        <end position="362"/>
    </location>
</feature>
<dbReference type="SUPFAM" id="SSF51556">
    <property type="entry name" value="Metallo-dependent hydrolases"/>
    <property type="match status" value="1"/>
</dbReference>
<dbReference type="Proteomes" id="UP000283709">
    <property type="component" value="Unassembled WGS sequence"/>
</dbReference>
<organism evidence="3 4">
    <name type="scientific">Paraburkholderia fungorum</name>
    <dbReference type="NCBI Taxonomy" id="134537"/>
    <lineage>
        <taxon>Bacteria</taxon>
        <taxon>Pseudomonadati</taxon>
        <taxon>Pseudomonadota</taxon>
        <taxon>Betaproteobacteria</taxon>
        <taxon>Burkholderiales</taxon>
        <taxon>Burkholderiaceae</taxon>
        <taxon>Paraburkholderia</taxon>
    </lineage>
</organism>
<dbReference type="InterPro" id="IPR006311">
    <property type="entry name" value="TAT_signal"/>
</dbReference>
<dbReference type="InterPro" id="IPR032465">
    <property type="entry name" value="ACMSD"/>
</dbReference>
<evidence type="ECO:0000259" key="2">
    <source>
        <dbReference type="Pfam" id="PF04909"/>
    </source>
</evidence>
<dbReference type="PROSITE" id="PS51318">
    <property type="entry name" value="TAT"/>
    <property type="match status" value="1"/>
</dbReference>
<protein>
    <recommendedName>
        <fullName evidence="2">Amidohydrolase-related domain-containing protein</fullName>
    </recommendedName>
</protein>
<dbReference type="GO" id="GO:0019748">
    <property type="term" value="P:secondary metabolic process"/>
    <property type="evidence" value="ECO:0007669"/>
    <property type="project" value="TreeGrafter"/>
</dbReference>
<dbReference type="PANTHER" id="PTHR21240:SF28">
    <property type="entry name" value="ISO-OROTATE DECARBOXYLASE (EUROFUNG)"/>
    <property type="match status" value="1"/>
</dbReference>
<name>A0A3R7E9S2_9BURK</name>
<comment type="caution">
    <text evidence="3">The sequence shown here is derived from an EMBL/GenBank/DDBJ whole genome shotgun (WGS) entry which is preliminary data.</text>
</comment>
<sequence>MTANECELCGPGRRRFFTGLAALAAGSLVGMPSGNAQTQTGASGASVIAPGRDWIDVHHHLVPPGYMSQVPSDDAVPGASATPRRALDNWTVAHSIEQMDQAGVATSILSISNPGIWFGDNEKARKLARECNEYGAKLVSAYPGRFGLFAALPLPDVEGSLREIAYALDVLKADGIGLYTSYGNKWLGDPAFDPVFAELNRRKAIVYTHPTTADCCRNLQAAVSPNVVEYQTDTTRAIAEILASGTASRYPDMRIIFSHAGGTMPFLIERFAGWAKSPQIAKNLPKGLKCELERFYYDTAQTSNSVAMGALTKVVPDSQILFGTDYPFRTVVEHVKNLTECGVFDDKRLREIGRGNALALLPRFRTRASS</sequence>
<proteinExistence type="predicted"/>
<dbReference type="Pfam" id="PF04909">
    <property type="entry name" value="Amidohydro_2"/>
    <property type="match status" value="1"/>
</dbReference>
<evidence type="ECO:0000313" key="3">
    <source>
        <dbReference type="EMBL" id="RKF49896.1"/>
    </source>
</evidence>
<accession>A0A3R7E9S2</accession>
<dbReference type="CDD" id="cd01292">
    <property type="entry name" value="metallo-dependent_hydrolases"/>
    <property type="match status" value="1"/>
</dbReference>
<gene>
    <name evidence="3" type="ORF">BCY88_17140</name>
</gene>
<dbReference type="EMBL" id="MCAS01000003">
    <property type="protein sequence ID" value="RKF49896.1"/>
    <property type="molecule type" value="Genomic_DNA"/>
</dbReference>
<dbReference type="Gene3D" id="3.20.20.140">
    <property type="entry name" value="Metal-dependent hydrolases"/>
    <property type="match status" value="1"/>
</dbReference>
<dbReference type="GO" id="GO:0016831">
    <property type="term" value="F:carboxy-lyase activity"/>
    <property type="evidence" value="ECO:0007669"/>
    <property type="project" value="InterPro"/>
</dbReference>
<dbReference type="OrthoDB" id="8673173at2"/>
<dbReference type="GO" id="GO:0016787">
    <property type="term" value="F:hydrolase activity"/>
    <property type="evidence" value="ECO:0007669"/>
    <property type="project" value="InterPro"/>
</dbReference>
<keyword evidence="1" id="KW-0456">Lyase</keyword>
<evidence type="ECO:0000313" key="4">
    <source>
        <dbReference type="Proteomes" id="UP000283709"/>
    </source>
</evidence>
<dbReference type="InterPro" id="IPR006680">
    <property type="entry name" value="Amidohydro-rel"/>
</dbReference>